<dbReference type="RefSeq" id="WP_196122855.1">
    <property type="nucleotide sequence ID" value="NZ_JADPMR010000001.1"/>
</dbReference>
<protein>
    <submittedName>
        <fullName evidence="7">MipA/OmpV family protein</fullName>
    </submittedName>
</protein>
<gene>
    <name evidence="7" type="ORF">I1A42_05395</name>
</gene>
<dbReference type="PANTHER" id="PTHR38776">
    <property type="entry name" value="MLTA-INTERACTING PROTEIN-RELATED"/>
    <property type="match status" value="1"/>
</dbReference>
<reference evidence="7 8" key="1">
    <citation type="submission" date="2020-11" db="EMBL/GenBank/DDBJ databases">
        <title>Vibrio nitrifigilis sp. nov., a marine nitrogen-fixing bacterium isolated from the lagoon sediment of an islet inside an atoll.</title>
        <authorList>
            <person name="Wang L.-T."/>
            <person name="Shieh W.Y."/>
        </authorList>
    </citation>
    <scope>NUCLEOTIDE SEQUENCE [LARGE SCALE GENOMIC DNA]</scope>
    <source>
        <strain evidence="7 8">NFV-1</strain>
    </source>
</reference>
<dbReference type="PANTHER" id="PTHR38776:SF1">
    <property type="entry name" value="MLTA-INTERACTING PROTEIN-RELATED"/>
    <property type="match status" value="1"/>
</dbReference>
<keyword evidence="4" id="KW-0472">Membrane</keyword>
<dbReference type="Proteomes" id="UP000597206">
    <property type="component" value="Unassembled WGS sequence"/>
</dbReference>
<dbReference type="EMBL" id="JADPMR010000001">
    <property type="protein sequence ID" value="MBF8999996.1"/>
    <property type="molecule type" value="Genomic_DNA"/>
</dbReference>
<feature type="signal peptide" evidence="6">
    <location>
        <begin position="1"/>
        <end position="26"/>
    </location>
</feature>
<evidence type="ECO:0000256" key="5">
    <source>
        <dbReference type="ARBA" id="ARBA00023237"/>
    </source>
</evidence>
<organism evidence="7 8">
    <name type="scientific">Vibrio nitrifigilis</name>
    <dbReference type="NCBI Taxonomy" id="2789781"/>
    <lineage>
        <taxon>Bacteria</taxon>
        <taxon>Pseudomonadati</taxon>
        <taxon>Pseudomonadota</taxon>
        <taxon>Gammaproteobacteria</taxon>
        <taxon>Vibrionales</taxon>
        <taxon>Vibrionaceae</taxon>
        <taxon>Vibrio</taxon>
    </lineage>
</organism>
<keyword evidence="3 6" id="KW-0732">Signal</keyword>
<proteinExistence type="inferred from homology"/>
<comment type="similarity">
    <text evidence="2">Belongs to the MipA/OmpV family.</text>
</comment>
<name>A0ABS0GC59_9VIBR</name>
<dbReference type="InterPro" id="IPR010583">
    <property type="entry name" value="MipA"/>
</dbReference>
<accession>A0ABS0GC59</accession>
<dbReference type="Pfam" id="PF06629">
    <property type="entry name" value="MipA"/>
    <property type="match status" value="1"/>
</dbReference>
<evidence type="ECO:0000256" key="3">
    <source>
        <dbReference type="ARBA" id="ARBA00022729"/>
    </source>
</evidence>
<keyword evidence="8" id="KW-1185">Reference proteome</keyword>
<evidence type="ECO:0000313" key="8">
    <source>
        <dbReference type="Proteomes" id="UP000597206"/>
    </source>
</evidence>
<evidence type="ECO:0000313" key="7">
    <source>
        <dbReference type="EMBL" id="MBF8999996.1"/>
    </source>
</evidence>
<evidence type="ECO:0000256" key="1">
    <source>
        <dbReference type="ARBA" id="ARBA00004442"/>
    </source>
</evidence>
<feature type="chain" id="PRO_5046622259" evidence="6">
    <location>
        <begin position="27"/>
        <end position="254"/>
    </location>
</feature>
<evidence type="ECO:0000256" key="2">
    <source>
        <dbReference type="ARBA" id="ARBA00005722"/>
    </source>
</evidence>
<sequence length="254" mass="27777">MKINISSVVPLGIVFAGITTLNQAIAAPSPWSIGVGGGVSSELYKDTHSDSNATLLGGYDGEHIYLKGTELGYRLFAKDAKQNVMLRVLYDGRHFDPSDSDDQQMKQLDKRHGTGLIGPKMQIKTAAGTFESGVAVEFTGEHQGYLATVGWSYPLIMGNMGIIPNLGYEHNSEKMANYLYGVSDHEARHSGIQRYHVSGAGQYYMGVNGFFKLTEHIRFDSGLRFTHYDSEIKDSPIVAHGNNAALFVAASYVF</sequence>
<evidence type="ECO:0000256" key="6">
    <source>
        <dbReference type="SAM" id="SignalP"/>
    </source>
</evidence>
<keyword evidence="5" id="KW-0998">Cell outer membrane</keyword>
<comment type="caution">
    <text evidence="7">The sequence shown here is derived from an EMBL/GenBank/DDBJ whole genome shotgun (WGS) entry which is preliminary data.</text>
</comment>
<evidence type="ECO:0000256" key="4">
    <source>
        <dbReference type="ARBA" id="ARBA00023136"/>
    </source>
</evidence>
<comment type="subcellular location">
    <subcellularLocation>
        <location evidence="1">Cell outer membrane</location>
    </subcellularLocation>
</comment>